<feature type="compositionally biased region" description="Low complexity" evidence="1">
    <location>
        <begin position="544"/>
        <end position="556"/>
    </location>
</feature>
<name>A0A066XWN8_COLSU</name>
<evidence type="ECO:0000313" key="3">
    <source>
        <dbReference type="EMBL" id="KDN70385.1"/>
    </source>
</evidence>
<keyword evidence="2" id="KW-0472">Membrane</keyword>
<feature type="region of interest" description="Disordered" evidence="1">
    <location>
        <begin position="60"/>
        <end position="220"/>
    </location>
</feature>
<feature type="region of interest" description="Disordered" evidence="1">
    <location>
        <begin position="543"/>
        <end position="568"/>
    </location>
</feature>
<feature type="region of interest" description="Disordered" evidence="1">
    <location>
        <begin position="470"/>
        <end position="511"/>
    </location>
</feature>
<sequence length="568" mass="59413">MADQANHGSWYNIVEKLFNRGFLDNILSAPGAVVSQILSPPATTTQNNVQPAAKTQVAATTKAAAPAPTTQAAAAPVAATQAPATQQPAASPAASPASSPEQEQPQQQQNPSPAAQAPSPTQQAAQQPEVSKDAARLTAAATGSSHADVLTTSPPVAAETVPPTAENAASSQLSLPQSSSISQTGAGSIGGAAVATEPGVTSPTTQSPQTPLPKGTSNANNQGPLVATGAVLGIVVLLGLSLLIFWCLRRRKRAARHSHAAVPEASPIDGYAPDDRFRDNTSQGHPGMSETNSIVSGDMVIHHHHPHPGEFRIAQTTAPGQGNDAPGTIPFASQPFSYAQAQQYVQSLADTGTFVFPPPPPVPQPSPIRIFRWPTRSSRSGMSTPSVFTGFRSNNSRSRHQSQVSRSTMSSMLWHGRRDIIARSTSNQTPALPKPNFGSNNNSPESTMPEGAHTPVLDWLQWIRGHQQVEPDPEMNHRKSFASTESSVSEASHTRSASTASSGVFSPTVPSWQPPMTTPCAIPENRQHTDPFQYIPLPLFKGANSSSKSNVGSSGSITPGGAFGPHPH</sequence>
<dbReference type="STRING" id="1173701.A0A066XWN8"/>
<dbReference type="OrthoDB" id="4851456at2759"/>
<feature type="compositionally biased region" description="Polar residues" evidence="1">
    <location>
        <begin position="376"/>
        <end position="387"/>
    </location>
</feature>
<feature type="compositionally biased region" description="Low complexity" evidence="1">
    <location>
        <begin position="201"/>
        <end position="213"/>
    </location>
</feature>
<feature type="region of interest" description="Disordered" evidence="1">
    <location>
        <begin position="424"/>
        <end position="452"/>
    </location>
</feature>
<dbReference type="eggNOG" id="ENOG502T47T">
    <property type="taxonomic scope" value="Eukaryota"/>
</dbReference>
<dbReference type="Proteomes" id="UP000027238">
    <property type="component" value="Unassembled WGS sequence"/>
</dbReference>
<feature type="compositionally biased region" description="Low complexity" evidence="1">
    <location>
        <begin position="60"/>
        <end position="128"/>
    </location>
</feature>
<evidence type="ECO:0000256" key="1">
    <source>
        <dbReference type="SAM" id="MobiDB-lite"/>
    </source>
</evidence>
<keyword evidence="2" id="KW-1133">Transmembrane helix</keyword>
<proteinExistence type="predicted"/>
<reference evidence="4" key="1">
    <citation type="journal article" date="2014" name="Genome Announc.">
        <title>Draft genome sequence of Colletotrichum sublineola, a destructive pathogen of cultivated sorghum.</title>
        <authorList>
            <person name="Baroncelli R."/>
            <person name="Sanz-Martin J.M."/>
            <person name="Rech G.E."/>
            <person name="Sukno S.A."/>
            <person name="Thon M.R."/>
        </authorList>
    </citation>
    <scope>NUCLEOTIDE SEQUENCE [LARGE SCALE GENOMIC DNA]</scope>
    <source>
        <strain evidence="4">TX430BB</strain>
    </source>
</reference>
<protein>
    <submittedName>
        <fullName evidence="3">Uncharacterized protein</fullName>
    </submittedName>
</protein>
<dbReference type="AlphaFoldDB" id="A0A066XWN8"/>
<feature type="compositionally biased region" description="Low complexity" evidence="1">
    <location>
        <begin position="392"/>
        <end position="407"/>
    </location>
</feature>
<feature type="compositionally biased region" description="Low complexity" evidence="1">
    <location>
        <begin position="151"/>
        <end position="183"/>
    </location>
</feature>
<evidence type="ECO:0000313" key="4">
    <source>
        <dbReference type="Proteomes" id="UP000027238"/>
    </source>
</evidence>
<keyword evidence="2" id="KW-0812">Transmembrane</keyword>
<accession>A0A066XWN8</accession>
<evidence type="ECO:0000256" key="2">
    <source>
        <dbReference type="SAM" id="Phobius"/>
    </source>
</evidence>
<comment type="caution">
    <text evidence="3">The sequence shown here is derived from an EMBL/GenBank/DDBJ whole genome shotgun (WGS) entry which is preliminary data.</text>
</comment>
<dbReference type="EMBL" id="JMSE01000353">
    <property type="protein sequence ID" value="KDN70385.1"/>
    <property type="molecule type" value="Genomic_DNA"/>
</dbReference>
<keyword evidence="4" id="KW-1185">Reference proteome</keyword>
<feature type="transmembrane region" description="Helical" evidence="2">
    <location>
        <begin position="225"/>
        <end position="248"/>
    </location>
</feature>
<dbReference type="CDD" id="cd12087">
    <property type="entry name" value="TM_EGFR-like"/>
    <property type="match status" value="1"/>
</dbReference>
<feature type="compositionally biased region" description="Polar residues" evidence="1">
    <location>
        <begin position="437"/>
        <end position="446"/>
    </location>
</feature>
<feature type="compositionally biased region" description="Low complexity" evidence="1">
    <location>
        <begin position="489"/>
        <end position="502"/>
    </location>
</feature>
<dbReference type="HOGENOM" id="CLU_479798_0_0_1"/>
<feature type="region of interest" description="Disordered" evidence="1">
    <location>
        <begin position="376"/>
        <end position="410"/>
    </location>
</feature>
<organism evidence="3 4">
    <name type="scientific">Colletotrichum sublineola</name>
    <name type="common">Sorghum anthracnose fungus</name>
    <dbReference type="NCBI Taxonomy" id="1173701"/>
    <lineage>
        <taxon>Eukaryota</taxon>
        <taxon>Fungi</taxon>
        <taxon>Dikarya</taxon>
        <taxon>Ascomycota</taxon>
        <taxon>Pezizomycotina</taxon>
        <taxon>Sordariomycetes</taxon>
        <taxon>Hypocreomycetidae</taxon>
        <taxon>Glomerellales</taxon>
        <taxon>Glomerellaceae</taxon>
        <taxon>Colletotrichum</taxon>
        <taxon>Colletotrichum graminicola species complex</taxon>
    </lineage>
</organism>
<gene>
    <name evidence="3" type="ORF">CSUB01_07624</name>
</gene>